<dbReference type="EMBL" id="JBHTBX010000001">
    <property type="protein sequence ID" value="MFC7433289.1"/>
    <property type="molecule type" value="Genomic_DNA"/>
</dbReference>
<feature type="region of interest" description="Disordered" evidence="9">
    <location>
        <begin position="36"/>
        <end position="63"/>
    </location>
</feature>
<evidence type="ECO:0000313" key="11">
    <source>
        <dbReference type="Proteomes" id="UP001596495"/>
    </source>
</evidence>
<dbReference type="PANTHER" id="PTHR13604:SF0">
    <property type="entry name" value="ABASIC SITE PROCESSING PROTEIN HMCES"/>
    <property type="match status" value="1"/>
</dbReference>
<dbReference type="PANTHER" id="PTHR13604">
    <property type="entry name" value="DC12-RELATED"/>
    <property type="match status" value="1"/>
</dbReference>
<evidence type="ECO:0000256" key="4">
    <source>
        <dbReference type="ARBA" id="ARBA00022801"/>
    </source>
</evidence>
<dbReference type="SUPFAM" id="SSF143081">
    <property type="entry name" value="BB1717-like"/>
    <property type="match status" value="1"/>
</dbReference>
<reference evidence="11" key="1">
    <citation type="journal article" date="2019" name="Int. J. Syst. Evol. Microbiol.">
        <title>The Global Catalogue of Microorganisms (GCM) 10K type strain sequencing project: providing services to taxonomists for standard genome sequencing and annotation.</title>
        <authorList>
            <consortium name="The Broad Institute Genomics Platform"/>
            <consortium name="The Broad Institute Genome Sequencing Center for Infectious Disease"/>
            <person name="Wu L."/>
            <person name="Ma J."/>
        </authorList>
    </citation>
    <scope>NUCLEOTIDE SEQUENCE [LARGE SCALE GENOMIC DNA]</scope>
    <source>
        <strain evidence="11">CCUG 54518</strain>
    </source>
</reference>
<keyword evidence="2 8" id="KW-0645">Protease</keyword>
<evidence type="ECO:0000256" key="5">
    <source>
        <dbReference type="ARBA" id="ARBA00023124"/>
    </source>
</evidence>
<dbReference type="InterPro" id="IPR036590">
    <property type="entry name" value="SRAP-like"/>
</dbReference>
<dbReference type="EC" id="3.4.-.-" evidence="8"/>
<name>A0ABW2R479_9BURK</name>
<evidence type="ECO:0000256" key="8">
    <source>
        <dbReference type="RuleBase" id="RU364100"/>
    </source>
</evidence>
<dbReference type="InterPro" id="IPR003738">
    <property type="entry name" value="SRAP"/>
</dbReference>
<evidence type="ECO:0000256" key="7">
    <source>
        <dbReference type="ARBA" id="ARBA00023239"/>
    </source>
</evidence>
<comment type="similarity">
    <text evidence="1 8">Belongs to the SOS response-associated peptidase family.</text>
</comment>
<dbReference type="Pfam" id="PF02586">
    <property type="entry name" value="SRAP"/>
    <property type="match status" value="1"/>
</dbReference>
<gene>
    <name evidence="10" type="ORF">ACFQNJ_02050</name>
</gene>
<evidence type="ECO:0000256" key="6">
    <source>
        <dbReference type="ARBA" id="ARBA00023125"/>
    </source>
</evidence>
<comment type="caution">
    <text evidence="10">The sequence shown here is derived from an EMBL/GenBank/DDBJ whole genome shotgun (WGS) entry which is preliminary data.</text>
</comment>
<evidence type="ECO:0000256" key="1">
    <source>
        <dbReference type="ARBA" id="ARBA00008136"/>
    </source>
</evidence>
<keyword evidence="11" id="KW-1185">Reference proteome</keyword>
<evidence type="ECO:0000313" key="10">
    <source>
        <dbReference type="EMBL" id="MFC7433289.1"/>
    </source>
</evidence>
<keyword evidence="6" id="KW-0238">DNA-binding</keyword>
<keyword evidence="7" id="KW-0456">Lyase</keyword>
<protein>
    <recommendedName>
        <fullName evidence="8">Abasic site processing protein</fullName>
        <ecNumber evidence="8">3.4.-.-</ecNumber>
    </recommendedName>
</protein>
<sequence>MTLVRVPEALPDWAAVVGPLSQGVYVRQRGEAVVGQWGMIPPDSPTRRPTSKKTGRPLSTNNARRETVATAWTFRFPWSRGQRCLIPAWWFQEPYWGISRADMMTRAPKSTPWHFRRADGLPWMLAGLWAEWTDPATGEVVPSYTLLTQNCDGHPVLELMHKPEPDLPPDRQDKRTVVPIWEQDQDAWLHGTKEQAAELIKVPAPDTLEHGPADPERALYRALPL</sequence>
<evidence type="ECO:0000256" key="9">
    <source>
        <dbReference type="SAM" id="MobiDB-lite"/>
    </source>
</evidence>
<proteinExistence type="inferred from homology"/>
<evidence type="ECO:0000256" key="3">
    <source>
        <dbReference type="ARBA" id="ARBA00022763"/>
    </source>
</evidence>
<organism evidence="10 11">
    <name type="scientific">Hydrogenophaga bisanensis</name>
    <dbReference type="NCBI Taxonomy" id="439611"/>
    <lineage>
        <taxon>Bacteria</taxon>
        <taxon>Pseudomonadati</taxon>
        <taxon>Pseudomonadota</taxon>
        <taxon>Betaproteobacteria</taxon>
        <taxon>Burkholderiales</taxon>
        <taxon>Comamonadaceae</taxon>
        <taxon>Hydrogenophaga</taxon>
    </lineage>
</organism>
<keyword evidence="5" id="KW-0190">Covalent protein-DNA linkage</keyword>
<evidence type="ECO:0000256" key="2">
    <source>
        <dbReference type="ARBA" id="ARBA00022670"/>
    </source>
</evidence>
<dbReference type="Gene3D" id="3.90.1680.10">
    <property type="entry name" value="SOS response associated peptidase-like"/>
    <property type="match status" value="1"/>
</dbReference>
<dbReference type="Proteomes" id="UP001596495">
    <property type="component" value="Unassembled WGS sequence"/>
</dbReference>
<keyword evidence="4 8" id="KW-0378">Hydrolase</keyword>
<dbReference type="RefSeq" id="WP_374638881.1">
    <property type="nucleotide sequence ID" value="NZ_JBHTBX010000001.1"/>
</dbReference>
<accession>A0ABW2R479</accession>
<keyword evidence="3" id="KW-0227">DNA damage</keyword>